<accession>A0A918RLK6</accession>
<dbReference type="Pfam" id="PF00553">
    <property type="entry name" value="CBM_2"/>
    <property type="match status" value="1"/>
</dbReference>
<keyword evidence="1 2" id="KW-0732">Signal</keyword>
<evidence type="ECO:0000259" key="3">
    <source>
        <dbReference type="PROSITE" id="PS50093"/>
    </source>
</evidence>
<dbReference type="SUPFAM" id="SSF81296">
    <property type="entry name" value="E set domains"/>
    <property type="match status" value="1"/>
</dbReference>
<dbReference type="Gene3D" id="2.60.40.3440">
    <property type="match status" value="1"/>
</dbReference>
<dbReference type="SMART" id="SM00637">
    <property type="entry name" value="CBD_II"/>
    <property type="match status" value="1"/>
</dbReference>
<gene>
    <name evidence="5" type="ORF">GCM10008090_12160</name>
</gene>
<dbReference type="SMART" id="SM00089">
    <property type="entry name" value="PKD"/>
    <property type="match status" value="2"/>
</dbReference>
<evidence type="ECO:0000259" key="4">
    <source>
        <dbReference type="PROSITE" id="PS51173"/>
    </source>
</evidence>
<evidence type="ECO:0000256" key="2">
    <source>
        <dbReference type="SAM" id="SignalP"/>
    </source>
</evidence>
<dbReference type="PANTHER" id="PTHR34823">
    <property type="entry name" value="GLCNAC-BINDING PROTEIN A"/>
    <property type="match status" value="1"/>
</dbReference>
<evidence type="ECO:0000256" key="1">
    <source>
        <dbReference type="ARBA" id="ARBA00022729"/>
    </source>
</evidence>
<dbReference type="AlphaFoldDB" id="A0A918RLK6"/>
<dbReference type="GO" id="GO:0005975">
    <property type="term" value="P:carbohydrate metabolic process"/>
    <property type="evidence" value="ECO:0007669"/>
    <property type="project" value="InterPro"/>
</dbReference>
<dbReference type="EMBL" id="BMXA01000002">
    <property type="protein sequence ID" value="GHA04373.1"/>
    <property type="molecule type" value="Genomic_DNA"/>
</dbReference>
<dbReference type="Gene3D" id="2.70.50.50">
    <property type="entry name" value="chitin-binding protein cbp21"/>
    <property type="match status" value="1"/>
</dbReference>
<feature type="domain" description="PKD" evidence="3">
    <location>
        <begin position="337"/>
        <end position="426"/>
    </location>
</feature>
<dbReference type="SUPFAM" id="SSF49384">
    <property type="entry name" value="Carbohydrate-binding domain"/>
    <property type="match status" value="1"/>
</dbReference>
<evidence type="ECO:0000313" key="5">
    <source>
        <dbReference type="EMBL" id="GHA04373.1"/>
    </source>
</evidence>
<dbReference type="RefSeq" id="WP_189399151.1">
    <property type="nucleotide sequence ID" value="NZ_BMXA01000002.1"/>
</dbReference>
<dbReference type="PANTHER" id="PTHR34823:SF1">
    <property type="entry name" value="CHITIN-BINDING TYPE-4 DOMAIN-CONTAINING PROTEIN"/>
    <property type="match status" value="1"/>
</dbReference>
<feature type="signal peptide" evidence="2">
    <location>
        <begin position="1"/>
        <end position="29"/>
    </location>
</feature>
<reference evidence="5" key="2">
    <citation type="submission" date="2020-09" db="EMBL/GenBank/DDBJ databases">
        <authorList>
            <person name="Sun Q."/>
            <person name="Kim S."/>
        </authorList>
    </citation>
    <scope>NUCLEOTIDE SEQUENCE</scope>
    <source>
        <strain evidence="5">KCTC 12711</strain>
    </source>
</reference>
<dbReference type="InterPro" id="IPR001919">
    <property type="entry name" value="CBD2"/>
</dbReference>
<feature type="domain" description="CBM2" evidence="4">
    <location>
        <begin position="422"/>
        <end position="528"/>
    </location>
</feature>
<dbReference type="InterPro" id="IPR004302">
    <property type="entry name" value="Cellulose/chitin-bd_N"/>
</dbReference>
<dbReference type="PROSITE" id="PS50093">
    <property type="entry name" value="PKD"/>
    <property type="match status" value="1"/>
</dbReference>
<dbReference type="InterPro" id="IPR000601">
    <property type="entry name" value="PKD_dom"/>
</dbReference>
<dbReference type="InterPro" id="IPR051024">
    <property type="entry name" value="GlcNAc_Chitin_IntDeg"/>
</dbReference>
<dbReference type="GO" id="GO:0004553">
    <property type="term" value="F:hydrolase activity, hydrolyzing O-glycosyl compounds"/>
    <property type="evidence" value="ECO:0007669"/>
    <property type="project" value="InterPro"/>
</dbReference>
<dbReference type="InterPro" id="IPR012291">
    <property type="entry name" value="CBM2_carb-bd_dom_sf"/>
</dbReference>
<dbReference type="InterPro" id="IPR008965">
    <property type="entry name" value="CBM2/CBM3_carb-bd_dom_sf"/>
</dbReference>
<dbReference type="PROSITE" id="PS51173">
    <property type="entry name" value="CBM2"/>
    <property type="match status" value="1"/>
</dbReference>
<dbReference type="Gene3D" id="2.60.40.290">
    <property type="match status" value="1"/>
</dbReference>
<dbReference type="Pfam" id="PF18911">
    <property type="entry name" value="PKD_4"/>
    <property type="match status" value="1"/>
</dbReference>
<feature type="chain" id="PRO_5037460359" description="Chitin-binding protein" evidence="2">
    <location>
        <begin position="30"/>
        <end position="528"/>
    </location>
</feature>
<dbReference type="CDD" id="cd00146">
    <property type="entry name" value="PKD"/>
    <property type="match status" value="1"/>
</dbReference>
<evidence type="ECO:0000313" key="6">
    <source>
        <dbReference type="Proteomes" id="UP000614811"/>
    </source>
</evidence>
<dbReference type="Pfam" id="PF17963">
    <property type="entry name" value="Big_9"/>
    <property type="match status" value="1"/>
</dbReference>
<keyword evidence="6" id="KW-1185">Reference proteome</keyword>
<dbReference type="CDD" id="cd21177">
    <property type="entry name" value="LPMO_AA10"/>
    <property type="match status" value="1"/>
</dbReference>
<organism evidence="5 6">
    <name type="scientific">Arenicella chitinivorans</name>
    <dbReference type="NCBI Taxonomy" id="1329800"/>
    <lineage>
        <taxon>Bacteria</taxon>
        <taxon>Pseudomonadati</taxon>
        <taxon>Pseudomonadota</taxon>
        <taxon>Gammaproteobacteria</taxon>
        <taxon>Arenicellales</taxon>
        <taxon>Arenicellaceae</taxon>
        <taxon>Arenicella</taxon>
    </lineage>
</organism>
<dbReference type="SUPFAM" id="SSF49299">
    <property type="entry name" value="PKD domain"/>
    <property type="match status" value="1"/>
</dbReference>
<dbReference type="InterPro" id="IPR014756">
    <property type="entry name" value="Ig_E-set"/>
</dbReference>
<reference evidence="5" key="1">
    <citation type="journal article" date="2014" name="Int. J. Syst. Evol. Microbiol.">
        <title>Complete genome sequence of Corynebacterium casei LMG S-19264T (=DSM 44701T), isolated from a smear-ripened cheese.</title>
        <authorList>
            <consortium name="US DOE Joint Genome Institute (JGI-PGF)"/>
            <person name="Walter F."/>
            <person name="Albersmeier A."/>
            <person name="Kalinowski J."/>
            <person name="Ruckert C."/>
        </authorList>
    </citation>
    <scope>NUCLEOTIDE SEQUENCE</scope>
    <source>
        <strain evidence="5">KCTC 12711</strain>
    </source>
</reference>
<dbReference type="Gene3D" id="2.60.40.10">
    <property type="entry name" value="Immunoglobulins"/>
    <property type="match status" value="1"/>
</dbReference>
<dbReference type="Pfam" id="PF03067">
    <property type="entry name" value="LPMO_10"/>
    <property type="match status" value="1"/>
</dbReference>
<dbReference type="InterPro" id="IPR013783">
    <property type="entry name" value="Ig-like_fold"/>
</dbReference>
<proteinExistence type="predicted"/>
<dbReference type="InterPro" id="IPR035986">
    <property type="entry name" value="PKD_dom_sf"/>
</dbReference>
<sequence>MKHQTVKRTAIVNLIAASSLMAFSTASYGHGLMVEPPSRNATCGMPTDQRPDNATNPVCVDAFAQDQNGGYQFMSVLTHDVGRQGVTPLPGNVCGFDSETWDNYNNGNTTPWDLPLNWPTTPVSAGNFDIVWDISWGPHFDDTEEFVYYITKPGFQYQVGVPLTWDDFEATPFCKELYDDSDPNANPDVVPDKGATRFRTSCQLPNRSGRHVIYGEWGRNYYTFERFHGCIDVSFSGGGTENQAPTADAQSVTVEENSSVSITLSGSDSDGTIDSYAIYSNPNNGSLTGTGANLTYTPNSGFVGADAFSFTVRDNDGALSSPASVGITVTESDGGTLNQAPIADFTFAANELAVSFAGGLSSDPDNGPSALTYAWDFGDGSSSTAAGPVHTFGAAGSYQVTLTVSDGELSDAITKTVTVSEDSTGGGDVTCSYSISNQWNSGFVAEITIENNGTSAINGWTVNWSYTDGSAVTSAWNSVFSGTGSGPYNASNLDWNEVIQPGQAVTFGFQGTHAGSTSVVDVSGDVCP</sequence>
<name>A0A918RLK6_9GAMM</name>
<dbReference type="InterPro" id="IPR022409">
    <property type="entry name" value="PKD/Chitinase_dom"/>
</dbReference>
<comment type="caution">
    <text evidence="5">The sequence shown here is derived from an EMBL/GenBank/DDBJ whole genome shotgun (WGS) entry which is preliminary data.</text>
</comment>
<evidence type="ECO:0008006" key="7">
    <source>
        <dbReference type="Google" id="ProtNLM"/>
    </source>
</evidence>
<dbReference type="Proteomes" id="UP000614811">
    <property type="component" value="Unassembled WGS sequence"/>
</dbReference>
<protein>
    <recommendedName>
        <fullName evidence="7">Chitin-binding protein</fullName>
    </recommendedName>
</protein>
<dbReference type="GO" id="GO:0030247">
    <property type="term" value="F:polysaccharide binding"/>
    <property type="evidence" value="ECO:0007669"/>
    <property type="project" value="UniProtKB-UniRule"/>
</dbReference>